<dbReference type="RefSeq" id="WP_261948112.1">
    <property type="nucleotide sequence ID" value="NZ_JAVDVX010000011.1"/>
</dbReference>
<proteinExistence type="predicted"/>
<feature type="region of interest" description="Disordered" evidence="1">
    <location>
        <begin position="73"/>
        <end position="94"/>
    </location>
</feature>
<name>A0ABU1V422_9GAMM</name>
<dbReference type="Gene3D" id="1.10.287.910">
    <property type="entry name" value="bacterial mercury transporter, merf"/>
    <property type="match status" value="1"/>
</dbReference>
<dbReference type="Proteomes" id="UP001253595">
    <property type="component" value="Unassembled WGS sequence"/>
</dbReference>
<keyword evidence="2" id="KW-0812">Transmembrane</keyword>
<comment type="caution">
    <text evidence="3">The sequence shown here is derived from an EMBL/GenBank/DDBJ whole genome shotgun (WGS) entry which is preliminary data.</text>
</comment>
<feature type="transmembrane region" description="Helical" evidence="2">
    <location>
        <begin position="7"/>
        <end position="27"/>
    </location>
</feature>
<evidence type="ECO:0008006" key="5">
    <source>
        <dbReference type="Google" id="ProtNLM"/>
    </source>
</evidence>
<accession>A0ABU1V422</accession>
<dbReference type="EMBL" id="JAVDVX010000011">
    <property type="protein sequence ID" value="MDR7092140.1"/>
    <property type="molecule type" value="Genomic_DNA"/>
</dbReference>
<evidence type="ECO:0000256" key="1">
    <source>
        <dbReference type="SAM" id="MobiDB-lite"/>
    </source>
</evidence>
<gene>
    <name evidence="3" type="ORF">J2X05_004181</name>
</gene>
<protein>
    <recommendedName>
        <fullName evidence="5">Mercuric ion transport protein</fullName>
    </recommendedName>
</protein>
<organism evidence="3 4">
    <name type="scientific">Cellvibrio fibrivorans</name>
    <dbReference type="NCBI Taxonomy" id="126350"/>
    <lineage>
        <taxon>Bacteria</taxon>
        <taxon>Pseudomonadati</taxon>
        <taxon>Pseudomonadota</taxon>
        <taxon>Gammaproteobacteria</taxon>
        <taxon>Cellvibrionales</taxon>
        <taxon>Cellvibrionaceae</taxon>
        <taxon>Cellvibrio</taxon>
    </lineage>
</organism>
<keyword evidence="2" id="KW-0472">Membrane</keyword>
<feature type="transmembrane region" description="Helical" evidence="2">
    <location>
        <begin position="47"/>
        <end position="65"/>
    </location>
</feature>
<dbReference type="PROSITE" id="PS51257">
    <property type="entry name" value="PROKAR_LIPOPROTEIN"/>
    <property type="match status" value="1"/>
</dbReference>
<evidence type="ECO:0000256" key="2">
    <source>
        <dbReference type="SAM" id="Phobius"/>
    </source>
</evidence>
<keyword evidence="2" id="KW-1133">Transmembrane helix</keyword>
<evidence type="ECO:0000313" key="4">
    <source>
        <dbReference type="Proteomes" id="UP001253595"/>
    </source>
</evidence>
<sequence>MNNRKSVWLVFTAAIACIGCCAVPLYLVIAGASSASLMAIVTGPKSVDLLLCLLPVAILGIIYMATRRKKQCCPEPSDECGKNQCSTSSIKNAE</sequence>
<reference evidence="3 4" key="1">
    <citation type="submission" date="2023-07" db="EMBL/GenBank/DDBJ databases">
        <title>Sorghum-associated microbial communities from plants grown in Nebraska, USA.</title>
        <authorList>
            <person name="Schachtman D."/>
        </authorList>
    </citation>
    <scope>NUCLEOTIDE SEQUENCE [LARGE SCALE GENOMIC DNA]</scope>
    <source>
        <strain evidence="3 4">BE190</strain>
    </source>
</reference>
<keyword evidence="4" id="KW-1185">Reference proteome</keyword>
<feature type="compositionally biased region" description="Polar residues" evidence="1">
    <location>
        <begin position="83"/>
        <end position="94"/>
    </location>
</feature>
<evidence type="ECO:0000313" key="3">
    <source>
        <dbReference type="EMBL" id="MDR7092140.1"/>
    </source>
</evidence>